<sequence>MGHIIIAMGRRYGSGGREIGKLLAKRLGIPFYDRELVEMAARKSGIDQGVLEILNERASQATLLKTKSAAGGRQIGELLYQTQSQIIRELAEEGSCVIIGRCANYVLRGREDLFTAFVTAPEEKRIERIMERNRMCREDAARAVEKVDRQRREYYEYYTKGHWGGPEDYDLIVDSSILGPEGTAELLEEKARAFLKCPV</sequence>
<dbReference type="InterPro" id="IPR027417">
    <property type="entry name" value="P-loop_NTPase"/>
</dbReference>
<accession>A0A9D2T6C7</accession>
<organism evidence="1 2">
    <name type="scientific">Candidatus Lachnoclostridium pullistercoris</name>
    <dbReference type="NCBI Taxonomy" id="2838632"/>
    <lineage>
        <taxon>Bacteria</taxon>
        <taxon>Bacillati</taxon>
        <taxon>Bacillota</taxon>
        <taxon>Clostridia</taxon>
        <taxon>Lachnospirales</taxon>
        <taxon>Lachnospiraceae</taxon>
    </lineage>
</organism>
<proteinExistence type="predicted"/>
<dbReference type="Pfam" id="PF13189">
    <property type="entry name" value="Cytidylate_kin2"/>
    <property type="match status" value="1"/>
</dbReference>
<dbReference type="EMBL" id="DWWL01000007">
    <property type="protein sequence ID" value="HJC46695.1"/>
    <property type="molecule type" value="Genomic_DNA"/>
</dbReference>
<reference evidence="1" key="2">
    <citation type="submission" date="2021-04" db="EMBL/GenBank/DDBJ databases">
        <authorList>
            <person name="Gilroy R."/>
        </authorList>
    </citation>
    <scope>NUCLEOTIDE SEQUENCE</scope>
    <source>
        <strain evidence="1">CHK183-5548</strain>
    </source>
</reference>
<dbReference type="Proteomes" id="UP000823883">
    <property type="component" value="Unassembled WGS sequence"/>
</dbReference>
<name>A0A9D2T6C7_9FIRM</name>
<gene>
    <name evidence="1" type="ORF">IAA04_01430</name>
</gene>
<evidence type="ECO:0000313" key="1">
    <source>
        <dbReference type="EMBL" id="HJC46695.1"/>
    </source>
</evidence>
<dbReference type="Gene3D" id="3.40.50.300">
    <property type="entry name" value="P-loop containing nucleotide triphosphate hydrolases"/>
    <property type="match status" value="1"/>
</dbReference>
<dbReference type="GO" id="GO:0016301">
    <property type="term" value="F:kinase activity"/>
    <property type="evidence" value="ECO:0007669"/>
    <property type="project" value="UniProtKB-KW"/>
</dbReference>
<dbReference type="SUPFAM" id="SSF52540">
    <property type="entry name" value="P-loop containing nucleoside triphosphate hydrolases"/>
    <property type="match status" value="1"/>
</dbReference>
<keyword evidence="1" id="KW-0418">Kinase</keyword>
<evidence type="ECO:0000313" key="2">
    <source>
        <dbReference type="Proteomes" id="UP000823883"/>
    </source>
</evidence>
<keyword evidence="1" id="KW-0808">Transferase</keyword>
<comment type="caution">
    <text evidence="1">The sequence shown here is derived from an EMBL/GenBank/DDBJ whole genome shotgun (WGS) entry which is preliminary data.</text>
</comment>
<reference evidence="1" key="1">
    <citation type="journal article" date="2021" name="PeerJ">
        <title>Extensive microbial diversity within the chicken gut microbiome revealed by metagenomics and culture.</title>
        <authorList>
            <person name="Gilroy R."/>
            <person name="Ravi A."/>
            <person name="Getino M."/>
            <person name="Pursley I."/>
            <person name="Horton D.L."/>
            <person name="Alikhan N.F."/>
            <person name="Baker D."/>
            <person name="Gharbi K."/>
            <person name="Hall N."/>
            <person name="Watson M."/>
            <person name="Adriaenssens E.M."/>
            <person name="Foster-Nyarko E."/>
            <person name="Jarju S."/>
            <person name="Secka A."/>
            <person name="Antonio M."/>
            <person name="Oren A."/>
            <person name="Chaudhuri R.R."/>
            <person name="La Ragione R."/>
            <person name="Hildebrand F."/>
            <person name="Pallen M.J."/>
        </authorList>
    </citation>
    <scope>NUCLEOTIDE SEQUENCE</scope>
    <source>
        <strain evidence="1">CHK183-5548</strain>
    </source>
</reference>
<protein>
    <submittedName>
        <fullName evidence="1">Cytidylate kinase-like family protein</fullName>
    </submittedName>
</protein>
<dbReference type="AlphaFoldDB" id="A0A9D2T6C7"/>